<accession>A0ABM7T9Z1</accession>
<sequence length="350" mass="39429">MKILKRILTIFMVTAMIIVTLTDCSKKAVSTSSDQEKPVKVAVFLIDFTDKYISLVRENLENIQKENEGKVEFTFYDGKSDKAIQNEQIDKVLEEGTDLILLNLVSYRDREAVQTVINKIKATNIPVILFNREPLDKQAVQSYSKGYFVGTDAKEAGVLQGEILINAWNTNKESIDKNRDNIMQYVMLEGERNNIEAIERTKYSVSTIQQAGIKTEELELKFADWNTELAQNATEPLFLKYGDKIEVIIANNDAMAIGAIQALQKYGYNKGDKTKTIEIVGIDAIPEAQDLIRKGFMGGTVIQDAPAMAKALYTVGMNLVYNRNPLDGTEYKFDDTGVAIRIPYKEYISE</sequence>
<feature type="domain" description="Periplasmic binding protein" evidence="10">
    <location>
        <begin position="41"/>
        <end position="320"/>
    </location>
</feature>
<name>A0ABM7T9Z1_9CLOT</name>
<evidence type="ECO:0000313" key="12">
    <source>
        <dbReference type="Proteomes" id="UP000824633"/>
    </source>
</evidence>
<dbReference type="InterPro" id="IPR050555">
    <property type="entry name" value="Bact_Solute-Bind_Prot2"/>
</dbReference>
<evidence type="ECO:0000256" key="7">
    <source>
        <dbReference type="ARBA" id="ARBA00022837"/>
    </source>
</evidence>
<dbReference type="EMBL" id="AP024849">
    <property type="protein sequence ID" value="BCZ48771.1"/>
    <property type="molecule type" value="Genomic_DNA"/>
</dbReference>
<evidence type="ECO:0000259" key="10">
    <source>
        <dbReference type="Pfam" id="PF13407"/>
    </source>
</evidence>
<evidence type="ECO:0000256" key="6">
    <source>
        <dbReference type="ARBA" id="ARBA00022764"/>
    </source>
</evidence>
<dbReference type="Gene3D" id="3.40.50.2300">
    <property type="match status" value="2"/>
</dbReference>
<evidence type="ECO:0000313" key="11">
    <source>
        <dbReference type="EMBL" id="BCZ48771.1"/>
    </source>
</evidence>
<evidence type="ECO:0000256" key="1">
    <source>
        <dbReference type="ARBA" id="ARBA00004196"/>
    </source>
</evidence>
<keyword evidence="3" id="KW-0762">Sugar transport</keyword>
<dbReference type="InterPro" id="IPR044085">
    <property type="entry name" value="MglB-like_PBP1"/>
</dbReference>
<dbReference type="PANTHER" id="PTHR30036">
    <property type="entry name" value="D-XYLOSE-BINDING PERIPLASMIC PROTEIN"/>
    <property type="match status" value="1"/>
</dbReference>
<keyword evidence="6" id="KW-0574">Periplasm</keyword>
<dbReference type="InterPro" id="IPR028082">
    <property type="entry name" value="Peripla_BP_I"/>
</dbReference>
<comment type="subcellular location">
    <subcellularLocation>
        <location evidence="1">Cell envelope</location>
    </subcellularLocation>
</comment>
<dbReference type="CDD" id="cd01539">
    <property type="entry name" value="PBP1_GGBP"/>
    <property type="match status" value="1"/>
</dbReference>
<evidence type="ECO:0000256" key="2">
    <source>
        <dbReference type="ARBA" id="ARBA00022448"/>
    </source>
</evidence>
<dbReference type="Proteomes" id="UP000824633">
    <property type="component" value="Chromosome"/>
</dbReference>
<keyword evidence="2" id="KW-0813">Transport</keyword>
<keyword evidence="12" id="KW-1185">Reference proteome</keyword>
<organism evidence="11 12">
    <name type="scientific">Clostridium gelidum</name>
    <dbReference type="NCBI Taxonomy" id="704125"/>
    <lineage>
        <taxon>Bacteria</taxon>
        <taxon>Bacillati</taxon>
        <taxon>Bacillota</taxon>
        <taxon>Clostridia</taxon>
        <taxon>Eubacteriales</taxon>
        <taxon>Clostridiaceae</taxon>
        <taxon>Clostridium</taxon>
    </lineage>
</organism>
<dbReference type="RefSeq" id="WP_224035009.1">
    <property type="nucleotide sequence ID" value="NZ_AP024849.1"/>
</dbReference>
<dbReference type="Pfam" id="PF13407">
    <property type="entry name" value="Peripla_BP_4"/>
    <property type="match status" value="1"/>
</dbReference>
<evidence type="ECO:0000256" key="8">
    <source>
        <dbReference type="ARBA" id="ARBA00034323"/>
    </source>
</evidence>
<evidence type="ECO:0000256" key="5">
    <source>
        <dbReference type="ARBA" id="ARBA00022729"/>
    </source>
</evidence>
<protein>
    <recommendedName>
        <fullName evidence="9">D-galactose/methyl-galactoside binding periplasmic protein MglB</fullName>
    </recommendedName>
</protein>
<keyword evidence="7" id="KW-0106">Calcium</keyword>
<dbReference type="PANTHER" id="PTHR30036:SF2">
    <property type="entry name" value="D-GALACTOSE_METHYL-GALACTOSIDE BINDING PERIPLASMIC PROTEIN MGLB"/>
    <property type="match status" value="1"/>
</dbReference>
<comment type="subunit">
    <text evidence="8">The ABC transporter complex is composed of one ATP-binding protein (MglA), two transmembrane proteins (MglC) and a solute-binding protein (MglB).</text>
</comment>
<dbReference type="InterPro" id="IPR025997">
    <property type="entry name" value="SBP_2_dom"/>
</dbReference>
<dbReference type="SUPFAM" id="SSF53822">
    <property type="entry name" value="Periplasmic binding protein-like I"/>
    <property type="match status" value="1"/>
</dbReference>
<evidence type="ECO:0000256" key="4">
    <source>
        <dbReference type="ARBA" id="ARBA00022723"/>
    </source>
</evidence>
<proteinExistence type="predicted"/>
<gene>
    <name evidence="11" type="primary">mglB_2</name>
    <name evidence="11" type="ORF">psyc5s11_48380</name>
</gene>
<evidence type="ECO:0000256" key="9">
    <source>
        <dbReference type="ARBA" id="ARBA00034344"/>
    </source>
</evidence>
<evidence type="ECO:0000256" key="3">
    <source>
        <dbReference type="ARBA" id="ARBA00022597"/>
    </source>
</evidence>
<reference evidence="12" key="1">
    <citation type="submission" date="2021-07" db="EMBL/GenBank/DDBJ databases">
        <title>Complete genome sequencing of a Clostridium isolate.</title>
        <authorList>
            <person name="Ueki A."/>
            <person name="Tonouchi A."/>
        </authorList>
    </citation>
    <scope>NUCLEOTIDE SEQUENCE [LARGE SCALE GENOMIC DNA]</scope>
    <source>
        <strain evidence="12">C5S11</strain>
    </source>
</reference>
<keyword evidence="5" id="KW-0732">Signal</keyword>
<keyword evidence="4" id="KW-0479">Metal-binding</keyword>